<proteinExistence type="predicted"/>
<evidence type="ECO:0000313" key="3">
    <source>
        <dbReference type="Proteomes" id="UP000258127"/>
    </source>
</evidence>
<reference evidence="2 3" key="1">
    <citation type="submission" date="2018-08" db="EMBL/GenBank/DDBJ databases">
        <authorList>
            <person name="Lee Y."/>
            <person name="Kakembo D."/>
        </authorList>
    </citation>
    <scope>NUCLEOTIDE SEQUENCE [LARGE SCALE GENOMIC DNA]</scope>
    <source>
        <strain evidence="2 3">JBCS1880</strain>
    </source>
</reference>
<keyword evidence="3" id="KW-1185">Reference proteome</keyword>
<evidence type="ECO:0000256" key="1">
    <source>
        <dbReference type="SAM" id="MobiDB-lite"/>
    </source>
</evidence>
<name>A0AAI8PCU5_9PSED</name>
<dbReference type="EMBL" id="CP031641">
    <property type="protein sequence ID" value="AXO89880.1"/>
    <property type="molecule type" value="Genomic_DNA"/>
</dbReference>
<sequence length="267" mass="29543">MLTEPRRRAYLSAMQVVHWLPRAELPFAAPSRPELLLPVPPVQTPDFEVQPARPAAATQAEAVPVAGQVRQIERPKIEIPRPGSTPKPAAPVAEREPEAPKVARPAPVPPPRFALQLLRAGKCLLLVELATGQPFQSRDPSYLLLKDMLRAAGLPDAPQIVGEPVRWPLLLRSTMDQGPESARDFVQGFVQARLEEVPSHCVWLVGLPAVRFAAAADEQAYYQMLTVEGLGEVWALPGLELLMDEPPRKALVWKAMRQLMARWKSVE</sequence>
<feature type="region of interest" description="Disordered" evidence="1">
    <location>
        <begin position="78"/>
        <end position="105"/>
    </location>
</feature>
<evidence type="ECO:0000313" key="2">
    <source>
        <dbReference type="EMBL" id="AXO89880.1"/>
    </source>
</evidence>
<organism evidence="2 3">
    <name type="scientific">Pseudomonas parafulva</name>
    <dbReference type="NCBI Taxonomy" id="157782"/>
    <lineage>
        <taxon>Bacteria</taxon>
        <taxon>Pseudomonadati</taxon>
        <taxon>Pseudomonadota</taxon>
        <taxon>Gammaproteobacteria</taxon>
        <taxon>Pseudomonadales</taxon>
        <taxon>Pseudomonadaceae</taxon>
        <taxon>Pseudomonas</taxon>
    </lineage>
</organism>
<accession>A0AAI8PCU5</accession>
<dbReference type="RefSeq" id="WP_116889204.1">
    <property type="nucleotide sequence ID" value="NZ_CP031641.1"/>
</dbReference>
<gene>
    <name evidence="2" type="ORF">DZC75_18405</name>
</gene>
<dbReference type="Proteomes" id="UP000258127">
    <property type="component" value="Chromosome"/>
</dbReference>
<protein>
    <submittedName>
        <fullName evidence="2">Energy transducer TonB</fullName>
    </submittedName>
</protein>
<dbReference type="AlphaFoldDB" id="A0AAI8PCU5"/>